<dbReference type="EMBL" id="SRLO01007793">
    <property type="protein sequence ID" value="TNN27752.1"/>
    <property type="molecule type" value="Genomic_DNA"/>
</dbReference>
<name>A0A4Z2EHF4_9TELE</name>
<reference evidence="1 2" key="1">
    <citation type="submission" date="2019-03" db="EMBL/GenBank/DDBJ databases">
        <title>First draft genome of Liparis tanakae, snailfish: a comprehensive survey of snailfish specific genes.</title>
        <authorList>
            <person name="Kim W."/>
            <person name="Song I."/>
            <person name="Jeong J.-H."/>
            <person name="Kim D."/>
            <person name="Kim S."/>
            <person name="Ryu S."/>
            <person name="Song J.Y."/>
            <person name="Lee S.K."/>
        </authorList>
    </citation>
    <scope>NUCLEOTIDE SEQUENCE [LARGE SCALE GENOMIC DNA]</scope>
    <source>
        <tissue evidence="1">Muscle</tissue>
    </source>
</reference>
<evidence type="ECO:0000313" key="2">
    <source>
        <dbReference type="Proteomes" id="UP000314294"/>
    </source>
</evidence>
<proteinExistence type="predicted"/>
<dbReference type="Proteomes" id="UP000314294">
    <property type="component" value="Unassembled WGS sequence"/>
</dbReference>
<dbReference type="AlphaFoldDB" id="A0A4Z2EHF4"/>
<sequence length="77" mass="9810">MSRMSLPERMKYLRTLTLWMSRYYVGELELKRKLTELLMRSRYRGGGVVDWEEEEEEWWRGDEEEEEKEEWWREEEE</sequence>
<organism evidence="1 2">
    <name type="scientific">Liparis tanakae</name>
    <name type="common">Tanaka's snailfish</name>
    <dbReference type="NCBI Taxonomy" id="230148"/>
    <lineage>
        <taxon>Eukaryota</taxon>
        <taxon>Metazoa</taxon>
        <taxon>Chordata</taxon>
        <taxon>Craniata</taxon>
        <taxon>Vertebrata</taxon>
        <taxon>Euteleostomi</taxon>
        <taxon>Actinopterygii</taxon>
        <taxon>Neopterygii</taxon>
        <taxon>Teleostei</taxon>
        <taxon>Neoteleostei</taxon>
        <taxon>Acanthomorphata</taxon>
        <taxon>Eupercaria</taxon>
        <taxon>Perciformes</taxon>
        <taxon>Cottioidei</taxon>
        <taxon>Cottales</taxon>
        <taxon>Liparidae</taxon>
        <taxon>Liparis</taxon>
    </lineage>
</organism>
<gene>
    <name evidence="1" type="ORF">EYF80_062101</name>
</gene>
<comment type="caution">
    <text evidence="1">The sequence shown here is derived from an EMBL/GenBank/DDBJ whole genome shotgun (WGS) entry which is preliminary data.</text>
</comment>
<accession>A0A4Z2EHF4</accession>
<protein>
    <submittedName>
        <fullName evidence="1">Uncharacterized protein</fullName>
    </submittedName>
</protein>
<keyword evidence="2" id="KW-1185">Reference proteome</keyword>
<evidence type="ECO:0000313" key="1">
    <source>
        <dbReference type="EMBL" id="TNN27752.1"/>
    </source>
</evidence>